<name>A0ABX7BMK3_9CAUL</name>
<dbReference type="PROSITE" id="PS00217">
    <property type="entry name" value="SUGAR_TRANSPORT_2"/>
    <property type="match status" value="1"/>
</dbReference>
<dbReference type="CDD" id="cd17359">
    <property type="entry name" value="MFS_XylE_like"/>
    <property type="match status" value="1"/>
</dbReference>
<sequence>MAGPTGGSGPDIAGTDRVNMAFIALIVAVATIGGFMFGYDSGVINGTQDGLEQAFNLSALGTGFNVGAILLGCAFGAFAAGRLADAIGRRTVMQISAILFIVSAVWAGAADSSAHFIIARFIGGLGVGAASVLSPAYISEVTPASIRGRLSSVQQIMIITGLTGAFVANYWLASTAGGSTAEFWMGFPAWRWMFWLQVVPAAIYLLALLVIPESPRYLVVKKKDAAAQAVLSKLFGATAGARKVDEIRASLASDHKPKFSDLLDPITKKVRPIVWAGLILAVFQQLVGINIVFYYGAVLWQSVGFSENDALQINILSGVLSIVACLGAISVIDKIGRKPLLLIGSAGMFVTLAVVAWCFSRAALVDGNLQLDDQTGLIALISANAYVVFFNLSWGPVMWVMLGEMFPNQMRGSALAVAGFAQWIANFAISVSFPWMAATLGLVVTYGFYAVSALISYFLVQAWVKETRGRELEDMTG</sequence>
<evidence type="ECO:0000256" key="1">
    <source>
        <dbReference type="ARBA" id="ARBA00004651"/>
    </source>
</evidence>
<evidence type="ECO:0000259" key="10">
    <source>
        <dbReference type="PROSITE" id="PS50850"/>
    </source>
</evidence>
<dbReference type="InterPro" id="IPR047984">
    <property type="entry name" value="XylE-like"/>
</dbReference>
<keyword evidence="4" id="KW-1003">Cell membrane</keyword>
<evidence type="ECO:0000256" key="4">
    <source>
        <dbReference type="ARBA" id="ARBA00022475"/>
    </source>
</evidence>
<protein>
    <submittedName>
        <fullName evidence="11">Sugar porter family MFS transporter</fullName>
    </submittedName>
</protein>
<feature type="transmembrane region" description="Helical" evidence="9">
    <location>
        <begin position="376"/>
        <end position="402"/>
    </location>
</feature>
<dbReference type="PROSITE" id="PS00216">
    <property type="entry name" value="SUGAR_TRANSPORT_1"/>
    <property type="match status" value="1"/>
</dbReference>
<keyword evidence="12" id="KW-1185">Reference proteome</keyword>
<dbReference type="Gene3D" id="1.20.1250.20">
    <property type="entry name" value="MFS general substrate transporter like domains"/>
    <property type="match status" value="1"/>
</dbReference>
<keyword evidence="5 9" id="KW-0812">Transmembrane</keyword>
<evidence type="ECO:0000256" key="7">
    <source>
        <dbReference type="ARBA" id="ARBA00023136"/>
    </source>
</evidence>
<dbReference type="SUPFAM" id="SSF103473">
    <property type="entry name" value="MFS general substrate transporter"/>
    <property type="match status" value="1"/>
</dbReference>
<comment type="subcellular location">
    <subcellularLocation>
        <location evidence="1">Cell membrane</location>
        <topology evidence="1">Multi-pass membrane protein</topology>
    </subcellularLocation>
</comment>
<dbReference type="PROSITE" id="PS50850">
    <property type="entry name" value="MFS"/>
    <property type="match status" value="1"/>
</dbReference>
<evidence type="ECO:0000256" key="2">
    <source>
        <dbReference type="ARBA" id="ARBA00010992"/>
    </source>
</evidence>
<evidence type="ECO:0000313" key="12">
    <source>
        <dbReference type="Proteomes" id="UP000595448"/>
    </source>
</evidence>
<feature type="transmembrane region" description="Helical" evidence="9">
    <location>
        <begin position="192"/>
        <end position="211"/>
    </location>
</feature>
<evidence type="ECO:0000256" key="6">
    <source>
        <dbReference type="ARBA" id="ARBA00022989"/>
    </source>
</evidence>
<keyword evidence="3 8" id="KW-0813">Transport</keyword>
<dbReference type="RefSeq" id="WP_201103161.1">
    <property type="nucleotide sequence ID" value="NZ_CP067977.1"/>
</dbReference>
<gene>
    <name evidence="11" type="ORF">JIP62_01260</name>
</gene>
<feature type="domain" description="Major facilitator superfamily (MFS) profile" evidence="10">
    <location>
        <begin position="26"/>
        <end position="468"/>
    </location>
</feature>
<accession>A0ABX7BMK3</accession>
<dbReference type="InterPro" id="IPR050820">
    <property type="entry name" value="MFS_Sugar_Transporter"/>
</dbReference>
<proteinExistence type="inferred from homology"/>
<evidence type="ECO:0000313" key="11">
    <source>
        <dbReference type="EMBL" id="QQQ18807.1"/>
    </source>
</evidence>
<feature type="transmembrane region" description="Helical" evidence="9">
    <location>
        <begin position="414"/>
        <end position="433"/>
    </location>
</feature>
<dbReference type="EMBL" id="CP067977">
    <property type="protein sequence ID" value="QQQ18807.1"/>
    <property type="molecule type" value="Genomic_DNA"/>
</dbReference>
<reference evidence="11 12" key="1">
    <citation type="submission" date="2021-01" db="EMBL/GenBank/DDBJ databases">
        <title>Brevundimonas vitis sp. nov., an bacterium isolated from grape (Vitis vinifera).</title>
        <authorList>
            <person name="Jiang L."/>
            <person name="Lee J."/>
        </authorList>
    </citation>
    <scope>NUCLEOTIDE SEQUENCE [LARGE SCALE GENOMIC DNA]</scope>
    <source>
        <strain evidence="11 12">GRTSA-9</strain>
    </source>
</reference>
<dbReference type="PANTHER" id="PTHR48023:SF4">
    <property type="entry name" value="D-XYLOSE-PROTON SYMPORTER-LIKE 2"/>
    <property type="match status" value="1"/>
</dbReference>
<feature type="transmembrane region" description="Helical" evidence="9">
    <location>
        <begin position="150"/>
        <end position="172"/>
    </location>
</feature>
<feature type="transmembrane region" description="Helical" evidence="9">
    <location>
        <begin position="315"/>
        <end position="333"/>
    </location>
</feature>
<feature type="transmembrane region" description="Helical" evidence="9">
    <location>
        <begin position="92"/>
        <end position="110"/>
    </location>
</feature>
<evidence type="ECO:0000256" key="3">
    <source>
        <dbReference type="ARBA" id="ARBA00022448"/>
    </source>
</evidence>
<feature type="transmembrane region" description="Helical" evidence="9">
    <location>
        <begin position="20"/>
        <end position="39"/>
    </location>
</feature>
<dbReference type="InterPro" id="IPR005829">
    <property type="entry name" value="Sugar_transporter_CS"/>
</dbReference>
<evidence type="ECO:0000256" key="9">
    <source>
        <dbReference type="SAM" id="Phobius"/>
    </source>
</evidence>
<comment type="similarity">
    <text evidence="2 8">Belongs to the major facilitator superfamily. Sugar transporter (TC 2.A.1.1) family.</text>
</comment>
<keyword evidence="6 9" id="KW-1133">Transmembrane helix</keyword>
<feature type="transmembrane region" description="Helical" evidence="9">
    <location>
        <begin position="273"/>
        <end position="295"/>
    </location>
</feature>
<dbReference type="PRINTS" id="PR00171">
    <property type="entry name" value="SUGRTRNSPORT"/>
</dbReference>
<dbReference type="InterPro" id="IPR020846">
    <property type="entry name" value="MFS_dom"/>
</dbReference>
<dbReference type="NCBIfam" id="TIGR00879">
    <property type="entry name" value="SP"/>
    <property type="match status" value="1"/>
</dbReference>
<evidence type="ECO:0000256" key="5">
    <source>
        <dbReference type="ARBA" id="ARBA00022692"/>
    </source>
</evidence>
<feature type="transmembrane region" description="Helical" evidence="9">
    <location>
        <begin position="116"/>
        <end position="138"/>
    </location>
</feature>
<keyword evidence="7 9" id="KW-0472">Membrane</keyword>
<dbReference type="InterPro" id="IPR005828">
    <property type="entry name" value="MFS_sugar_transport-like"/>
</dbReference>
<dbReference type="InterPro" id="IPR003663">
    <property type="entry name" value="Sugar/inositol_transpt"/>
</dbReference>
<dbReference type="InterPro" id="IPR036259">
    <property type="entry name" value="MFS_trans_sf"/>
</dbReference>
<feature type="transmembrane region" description="Helical" evidence="9">
    <location>
        <begin position="340"/>
        <end position="364"/>
    </location>
</feature>
<feature type="transmembrane region" description="Helical" evidence="9">
    <location>
        <begin position="59"/>
        <end position="80"/>
    </location>
</feature>
<feature type="transmembrane region" description="Helical" evidence="9">
    <location>
        <begin position="439"/>
        <end position="460"/>
    </location>
</feature>
<dbReference type="Pfam" id="PF00083">
    <property type="entry name" value="Sugar_tr"/>
    <property type="match status" value="1"/>
</dbReference>
<dbReference type="PANTHER" id="PTHR48023">
    <property type="entry name" value="D-XYLOSE-PROTON SYMPORTER-LIKE 2"/>
    <property type="match status" value="1"/>
</dbReference>
<dbReference type="Proteomes" id="UP000595448">
    <property type="component" value="Chromosome"/>
</dbReference>
<organism evidence="11 12">
    <name type="scientific">Brevundimonas vitisensis</name>
    <dbReference type="NCBI Taxonomy" id="2800818"/>
    <lineage>
        <taxon>Bacteria</taxon>
        <taxon>Pseudomonadati</taxon>
        <taxon>Pseudomonadota</taxon>
        <taxon>Alphaproteobacteria</taxon>
        <taxon>Caulobacterales</taxon>
        <taxon>Caulobacteraceae</taxon>
        <taxon>Brevundimonas</taxon>
    </lineage>
</organism>
<evidence type="ECO:0000256" key="8">
    <source>
        <dbReference type="RuleBase" id="RU003346"/>
    </source>
</evidence>